<accession>A0ABP4H8N7</accession>
<dbReference type="PANTHER" id="PTHR13017:SF0">
    <property type="entry name" value="METHENYLTETRAHYDROFOLATE SYNTHASE DOMAIN-CONTAINING PROTEIN"/>
    <property type="match status" value="1"/>
</dbReference>
<name>A0ABP4H8N7_9PSEU</name>
<organism evidence="1 2">
    <name type="scientific">Prauserella halophila</name>
    <dbReference type="NCBI Taxonomy" id="185641"/>
    <lineage>
        <taxon>Bacteria</taxon>
        <taxon>Bacillati</taxon>
        <taxon>Actinomycetota</taxon>
        <taxon>Actinomycetes</taxon>
        <taxon>Pseudonocardiales</taxon>
        <taxon>Pseudonocardiaceae</taxon>
        <taxon>Prauserella</taxon>
    </lineage>
</organism>
<dbReference type="Pfam" id="PF01812">
    <property type="entry name" value="5-FTHF_cyc-lig"/>
    <property type="match status" value="1"/>
</dbReference>
<comment type="caution">
    <text evidence="1">The sequence shown here is derived from an EMBL/GenBank/DDBJ whole genome shotgun (WGS) entry which is preliminary data.</text>
</comment>
<dbReference type="SUPFAM" id="SSF100950">
    <property type="entry name" value="NagB/RpiA/CoA transferase-like"/>
    <property type="match status" value="1"/>
</dbReference>
<dbReference type="EMBL" id="BAAALN010000019">
    <property type="protein sequence ID" value="GAA1253212.1"/>
    <property type="molecule type" value="Genomic_DNA"/>
</dbReference>
<dbReference type="PANTHER" id="PTHR13017">
    <property type="entry name" value="5-FORMYLTETRAHYDROFOLATE CYCLO-LIGASE-RELATED"/>
    <property type="match status" value="1"/>
</dbReference>
<gene>
    <name evidence="1" type="ORF">GCM10009676_45360</name>
</gene>
<dbReference type="Proteomes" id="UP001500653">
    <property type="component" value="Unassembled WGS sequence"/>
</dbReference>
<dbReference type="RefSeq" id="WP_253865544.1">
    <property type="nucleotide sequence ID" value="NZ_BAAALN010000019.1"/>
</dbReference>
<sequence length="239" mass="25458">MSVDRAKQAARESVWQLLEERQAAPAGVRGRIPAFFGADDAADRLAALPEWTGARVVKAVPDRPQLPVRARALEQGKLVYMAVPKLAEPKPFYTLDPAVLTVSPLEAADKGGAAKAGTLVEVDAMRPVDLVVCGSVAVDVHGGRLGKGAGYSDLELAFLHEAGVIDPNTTIVTTVHDLQVVDGELPETDHDFGVDLIVTPTTVIRCDNPRRPKGLQWSDLPAEKIAAIPALAARIDQRG</sequence>
<dbReference type="InterPro" id="IPR002698">
    <property type="entry name" value="FTHF_cligase"/>
</dbReference>
<reference evidence="2" key="1">
    <citation type="journal article" date="2019" name="Int. J. Syst. Evol. Microbiol.">
        <title>The Global Catalogue of Microorganisms (GCM) 10K type strain sequencing project: providing services to taxonomists for standard genome sequencing and annotation.</title>
        <authorList>
            <consortium name="The Broad Institute Genomics Platform"/>
            <consortium name="The Broad Institute Genome Sequencing Center for Infectious Disease"/>
            <person name="Wu L."/>
            <person name="Ma J."/>
        </authorList>
    </citation>
    <scope>NUCLEOTIDE SEQUENCE [LARGE SCALE GENOMIC DNA]</scope>
    <source>
        <strain evidence="2">JCM 13023</strain>
    </source>
</reference>
<proteinExistence type="predicted"/>
<evidence type="ECO:0000313" key="1">
    <source>
        <dbReference type="EMBL" id="GAA1253212.1"/>
    </source>
</evidence>
<dbReference type="InterPro" id="IPR024185">
    <property type="entry name" value="FTHF_cligase-like_sf"/>
</dbReference>
<evidence type="ECO:0000313" key="2">
    <source>
        <dbReference type="Proteomes" id="UP001500653"/>
    </source>
</evidence>
<dbReference type="Gene3D" id="3.40.50.10420">
    <property type="entry name" value="NagB/RpiA/CoA transferase-like"/>
    <property type="match status" value="1"/>
</dbReference>
<dbReference type="InterPro" id="IPR037171">
    <property type="entry name" value="NagB/RpiA_transferase-like"/>
</dbReference>
<protein>
    <submittedName>
        <fullName evidence="1">5-formyltetrahydrofolate cyclo-ligase</fullName>
    </submittedName>
</protein>
<keyword evidence="2" id="KW-1185">Reference proteome</keyword>